<accession>A0A6V6Y3W9</accession>
<dbReference type="Pfam" id="PF05065">
    <property type="entry name" value="Phage_capsid"/>
    <property type="match status" value="1"/>
</dbReference>
<dbReference type="SUPFAM" id="SSF56563">
    <property type="entry name" value="Major capsid protein gp5"/>
    <property type="match status" value="1"/>
</dbReference>
<dbReference type="InterPro" id="IPR024455">
    <property type="entry name" value="Phage_capsid"/>
</dbReference>
<dbReference type="Proteomes" id="UP000586454">
    <property type="component" value="Unassembled WGS sequence"/>
</dbReference>
<evidence type="ECO:0000259" key="2">
    <source>
        <dbReference type="Pfam" id="PF05065"/>
    </source>
</evidence>
<organism evidence="3 4">
    <name type="scientific">Aedoeadaptatus nemausensis</name>
    <dbReference type="NCBI Taxonomy" id="2582829"/>
    <lineage>
        <taxon>Bacteria</taxon>
        <taxon>Bacillati</taxon>
        <taxon>Bacillota</taxon>
        <taxon>Tissierellia</taxon>
        <taxon>Tissierellales</taxon>
        <taxon>Peptoniphilaceae</taxon>
        <taxon>Aedoeadaptatus</taxon>
    </lineage>
</organism>
<dbReference type="NCBIfam" id="TIGR01554">
    <property type="entry name" value="major_cap_HK97"/>
    <property type="match status" value="1"/>
</dbReference>
<dbReference type="RefSeq" id="WP_180499966.1">
    <property type="nucleotide sequence ID" value="NZ_CAIJCS010000019.1"/>
</dbReference>
<keyword evidence="4" id="KW-1185">Reference proteome</keyword>
<evidence type="ECO:0000313" key="3">
    <source>
        <dbReference type="EMBL" id="CAC9931688.1"/>
    </source>
</evidence>
<evidence type="ECO:0000313" key="4">
    <source>
        <dbReference type="Proteomes" id="UP000586454"/>
    </source>
</evidence>
<dbReference type="EMBL" id="CAIJCS010000019">
    <property type="protein sequence ID" value="CAC9931688.1"/>
    <property type="molecule type" value="Genomic_DNA"/>
</dbReference>
<dbReference type="Gene3D" id="3.30.2400.10">
    <property type="entry name" value="Major capsid protein gp5"/>
    <property type="match status" value="1"/>
</dbReference>
<comment type="caution">
    <text evidence="3">The sequence shown here is derived from an EMBL/GenBank/DDBJ whole genome shotgun (WGS) entry which is preliminary data.</text>
</comment>
<evidence type="ECO:0000256" key="1">
    <source>
        <dbReference type="ARBA" id="ARBA00004328"/>
    </source>
</evidence>
<comment type="subcellular location">
    <subcellularLocation>
        <location evidence="1">Virion</location>
    </subcellularLocation>
</comment>
<gene>
    <name evidence="3" type="ORF">PEPNEM18_01044</name>
</gene>
<name>A0A6V6Y3W9_9FIRM</name>
<dbReference type="AlphaFoldDB" id="A0A6V6Y3W9"/>
<protein>
    <recommendedName>
        <fullName evidence="2">Phage capsid-like C-terminal domain-containing protein</fullName>
    </recommendedName>
</protein>
<dbReference type="InterPro" id="IPR054612">
    <property type="entry name" value="Phage_capsid-like_C"/>
</dbReference>
<sequence>MTLSLDVKNQTLEDARAKMSAAIDNGNSEEFTSAFLEMAKEMQADILEDAKRELRYDQLDAQALTARGVRQLTSEEKEFYKGTIEAMRSTNPQQALKDLKVVLPETVIDAVFDDLKKNHELLSVIDFKNTTAITKIIVNMHHEQLATWDELNTPIVTEIMSGFKVFDVSLKKLTAFIPVSKDMLDLGPVWLDRYVREILGEALALGLEEGILNGDGNKTPIGMIRQVGDDVSVTGGKYPEKKAVKVETLDVETYGNILSGIAKYSKGKDSDGKEVFGYRVISEVIMVVNPADYFTKVFPATTIKGLDGTYRKDVLPFPTRVIQSERMAAGKAVIGVANGYFMGVGTAKSGKIEYSDDYKFLEDQRIYITKLYGNGMPKDNNAFVVADISGLKPTYPKVEVVGKEATPAQ</sequence>
<feature type="domain" description="Phage capsid-like C-terminal" evidence="2">
    <location>
        <begin position="101"/>
        <end position="242"/>
    </location>
</feature>
<proteinExistence type="predicted"/>
<reference evidence="3 4" key="1">
    <citation type="submission" date="2020-06" db="EMBL/GenBank/DDBJ databases">
        <authorList>
            <person name="Criscuolo A."/>
        </authorList>
    </citation>
    <scope>NUCLEOTIDE SEQUENCE [LARGE SCALE GENOMIC DNA]</scope>
    <source>
        <strain evidence="3">1804121828</strain>
    </source>
</reference>